<name>A0ABP7EK24_9ACTN</name>
<dbReference type="EMBL" id="BAAAZP010000241">
    <property type="protein sequence ID" value="GAA3720293.1"/>
    <property type="molecule type" value="Genomic_DNA"/>
</dbReference>
<feature type="chain" id="PRO_5045314380" evidence="1">
    <location>
        <begin position="34"/>
        <end position="59"/>
    </location>
</feature>
<dbReference type="RefSeq" id="WP_344897326.1">
    <property type="nucleotide sequence ID" value="NZ_BAAAZP010000241.1"/>
</dbReference>
<protein>
    <submittedName>
        <fullName evidence="2">Uncharacterized protein</fullName>
    </submittedName>
</protein>
<evidence type="ECO:0000256" key="1">
    <source>
        <dbReference type="SAM" id="SignalP"/>
    </source>
</evidence>
<evidence type="ECO:0000313" key="2">
    <source>
        <dbReference type="EMBL" id="GAA3720293.1"/>
    </source>
</evidence>
<dbReference type="Proteomes" id="UP001500902">
    <property type="component" value="Unassembled WGS sequence"/>
</dbReference>
<sequence>MTHVRLLKKLAVVAAAGFLALGLGAATAASAFAAGPTEIIDDITPSGEISGNPTSGAPR</sequence>
<feature type="signal peptide" evidence="1">
    <location>
        <begin position="1"/>
        <end position="33"/>
    </location>
</feature>
<proteinExistence type="predicted"/>
<keyword evidence="1" id="KW-0732">Signal</keyword>
<organism evidence="2 3">
    <name type="scientific">Nonomuraea antimicrobica</name>
    <dbReference type="NCBI Taxonomy" id="561173"/>
    <lineage>
        <taxon>Bacteria</taxon>
        <taxon>Bacillati</taxon>
        <taxon>Actinomycetota</taxon>
        <taxon>Actinomycetes</taxon>
        <taxon>Streptosporangiales</taxon>
        <taxon>Streptosporangiaceae</taxon>
        <taxon>Nonomuraea</taxon>
    </lineage>
</organism>
<keyword evidence="3" id="KW-1185">Reference proteome</keyword>
<evidence type="ECO:0000313" key="3">
    <source>
        <dbReference type="Proteomes" id="UP001500902"/>
    </source>
</evidence>
<reference evidence="3" key="1">
    <citation type="journal article" date="2019" name="Int. J. Syst. Evol. Microbiol.">
        <title>The Global Catalogue of Microorganisms (GCM) 10K type strain sequencing project: providing services to taxonomists for standard genome sequencing and annotation.</title>
        <authorList>
            <consortium name="The Broad Institute Genomics Platform"/>
            <consortium name="The Broad Institute Genome Sequencing Center for Infectious Disease"/>
            <person name="Wu L."/>
            <person name="Ma J."/>
        </authorList>
    </citation>
    <scope>NUCLEOTIDE SEQUENCE [LARGE SCALE GENOMIC DNA]</scope>
    <source>
        <strain evidence="3">JCM 16904</strain>
    </source>
</reference>
<gene>
    <name evidence="2" type="ORF">GCM10022224_102840</name>
</gene>
<accession>A0ABP7EK24</accession>
<comment type="caution">
    <text evidence="2">The sequence shown here is derived from an EMBL/GenBank/DDBJ whole genome shotgun (WGS) entry which is preliminary data.</text>
</comment>